<gene>
    <name evidence="1" type="ORF">P3W55_13210</name>
</gene>
<proteinExistence type="predicted"/>
<protein>
    <recommendedName>
        <fullName evidence="3">Prophage PssSM-03</fullName>
    </recommendedName>
</protein>
<evidence type="ECO:0008006" key="3">
    <source>
        <dbReference type="Google" id="ProtNLM"/>
    </source>
</evidence>
<evidence type="ECO:0000313" key="1">
    <source>
        <dbReference type="EMBL" id="MDF3842668.1"/>
    </source>
</evidence>
<organism evidence="1 2">
    <name type="scientific">Pseudomonas citronellolis</name>
    <dbReference type="NCBI Taxonomy" id="53408"/>
    <lineage>
        <taxon>Bacteria</taxon>
        <taxon>Pseudomonadati</taxon>
        <taxon>Pseudomonadota</taxon>
        <taxon>Gammaproteobacteria</taxon>
        <taxon>Pseudomonadales</taxon>
        <taxon>Pseudomonadaceae</taxon>
        <taxon>Pseudomonas</taxon>
    </lineage>
</organism>
<sequence>MRDGSYVDYLFGVATGWLGWPPETAWRTPIPQIMLALDARLDWMGVGQPRQQSVPQKRGNVADRLKAFLRARRE</sequence>
<reference evidence="1" key="1">
    <citation type="submission" date="2023-03" db="EMBL/GenBank/DDBJ databases">
        <title>Draft assemblies of triclosan tolerant bacteria isolated from returned activated sludge.</title>
        <authorList>
            <person name="Van Hamelsveld S."/>
        </authorList>
    </citation>
    <scope>NUCLEOTIDE SEQUENCE</scope>
    <source>
        <strain evidence="1">GW210015_S63</strain>
    </source>
</reference>
<evidence type="ECO:0000313" key="2">
    <source>
        <dbReference type="Proteomes" id="UP001220662"/>
    </source>
</evidence>
<dbReference type="AlphaFoldDB" id="A0AAW6P5F4"/>
<dbReference type="EMBL" id="JARJLR010000233">
    <property type="protein sequence ID" value="MDF3842668.1"/>
    <property type="molecule type" value="Genomic_DNA"/>
</dbReference>
<accession>A0AAW6P5F4</accession>
<dbReference type="RefSeq" id="WP_276214642.1">
    <property type="nucleotide sequence ID" value="NZ_JARJLR010000233.1"/>
</dbReference>
<dbReference type="Proteomes" id="UP001220662">
    <property type="component" value="Unassembled WGS sequence"/>
</dbReference>
<comment type="caution">
    <text evidence="1">The sequence shown here is derived from an EMBL/GenBank/DDBJ whole genome shotgun (WGS) entry which is preliminary data.</text>
</comment>
<name>A0AAW6P5F4_9PSED</name>